<dbReference type="InterPro" id="IPR039785">
    <property type="entry name" value="MINY3/4"/>
</dbReference>
<dbReference type="RefSeq" id="XP_001748878.1">
    <property type="nucleotide sequence ID" value="XM_001748826.1"/>
</dbReference>
<protein>
    <recommendedName>
        <fullName evidence="4">ubiquitinyl hydrolase 1</fullName>
        <ecNumber evidence="4">3.4.19.12</ecNumber>
    </recommendedName>
    <alternativeName>
        <fullName evidence="9">Deubiquitinating enzyme MINDY-3</fullName>
    </alternativeName>
</protein>
<dbReference type="InParanoid" id="A9V848"/>
<dbReference type="SMART" id="SM01174">
    <property type="entry name" value="DUF4205"/>
    <property type="match status" value="1"/>
</dbReference>
<evidence type="ECO:0000313" key="12">
    <source>
        <dbReference type="Proteomes" id="UP000001357"/>
    </source>
</evidence>
<evidence type="ECO:0000256" key="7">
    <source>
        <dbReference type="ARBA" id="ARBA00022801"/>
    </source>
</evidence>
<reference evidence="11 12" key="1">
    <citation type="journal article" date="2008" name="Nature">
        <title>The genome of the choanoflagellate Monosiga brevicollis and the origin of metazoans.</title>
        <authorList>
            <consortium name="JGI Sequencing"/>
            <person name="King N."/>
            <person name="Westbrook M.J."/>
            <person name="Young S.L."/>
            <person name="Kuo A."/>
            <person name="Abedin M."/>
            <person name="Chapman J."/>
            <person name="Fairclough S."/>
            <person name="Hellsten U."/>
            <person name="Isogai Y."/>
            <person name="Letunic I."/>
            <person name="Marr M."/>
            <person name="Pincus D."/>
            <person name="Putnam N."/>
            <person name="Rokas A."/>
            <person name="Wright K.J."/>
            <person name="Zuzow R."/>
            <person name="Dirks W."/>
            <person name="Good M."/>
            <person name="Goodstein D."/>
            <person name="Lemons D."/>
            <person name="Li W."/>
            <person name="Lyons J.B."/>
            <person name="Morris A."/>
            <person name="Nichols S."/>
            <person name="Richter D.J."/>
            <person name="Salamov A."/>
            <person name="Bork P."/>
            <person name="Lim W.A."/>
            <person name="Manning G."/>
            <person name="Miller W.T."/>
            <person name="McGinnis W."/>
            <person name="Shapiro H."/>
            <person name="Tjian R."/>
            <person name="Grigoriev I.V."/>
            <person name="Rokhsar D."/>
        </authorList>
    </citation>
    <scope>NUCLEOTIDE SEQUENCE [LARGE SCALE GENOMIC DNA]</scope>
    <source>
        <strain evidence="12">MX1 / ATCC 50154</strain>
    </source>
</reference>
<evidence type="ECO:0000256" key="8">
    <source>
        <dbReference type="ARBA" id="ARBA00022807"/>
    </source>
</evidence>
<dbReference type="PANTHER" id="PTHR12473">
    <property type="entry name" value="UBIQUITIN CARBOXYL-TERMINAL HYDROLASE MINDY-4-RELATED"/>
    <property type="match status" value="1"/>
</dbReference>
<name>A9V848_MONBE</name>
<dbReference type="Pfam" id="PF13898">
    <property type="entry name" value="MINDY-3_4_CD"/>
    <property type="match status" value="1"/>
</dbReference>
<dbReference type="GO" id="GO:0004843">
    <property type="term" value="F:cysteine-type deubiquitinase activity"/>
    <property type="evidence" value="ECO:0007669"/>
    <property type="project" value="UniProtKB-EC"/>
</dbReference>
<feature type="domain" description="Deubiquitinating enzyme MINDY-3/4 conserved" evidence="10">
    <location>
        <begin position="24"/>
        <end position="347"/>
    </location>
</feature>
<evidence type="ECO:0000256" key="1">
    <source>
        <dbReference type="ARBA" id="ARBA00000707"/>
    </source>
</evidence>
<dbReference type="InterPro" id="IPR025257">
    <property type="entry name" value="MINDY-3/4_CD"/>
</dbReference>
<comment type="similarity">
    <text evidence="3">Belongs to the MINDY deubiquitinase family. FAM188 subfamily.</text>
</comment>
<dbReference type="GO" id="GO:0071108">
    <property type="term" value="P:protein K48-linked deubiquitination"/>
    <property type="evidence" value="ECO:0007669"/>
    <property type="project" value="InterPro"/>
</dbReference>
<dbReference type="FunCoup" id="A9V848">
    <property type="interactions" value="1088"/>
</dbReference>
<dbReference type="AlphaFoldDB" id="A9V848"/>
<evidence type="ECO:0000256" key="9">
    <source>
        <dbReference type="ARBA" id="ARBA00033208"/>
    </source>
</evidence>
<dbReference type="SUPFAM" id="SSF47473">
    <property type="entry name" value="EF-hand"/>
    <property type="match status" value="1"/>
</dbReference>
<dbReference type="OMA" id="VIAPVQX"/>
<sequence length="433" mass="47168">MAARLGSVADLIWGTASQDAEIVRRWLQGMSSAAAGRFGFEFHDAEPSALVQHAGGPCGVIAPVQAFLLKHLIYPEGKATVPGGWRTPKDQYGALVSALTTMLLQAAMAPSSPAKDAPVVWPAAGVTVVTAPLDAGDQTLDDFHQHAQIAVLHDQDMIEPHLLSLQASLQHPFAVVALVYSLVLTRGTERLAEDMGVEQDSLISAPFGHCNQALLNLALTGTAVPNVWDGDNDMGGLALRGLPRRSTIGYLTLLESLRYCTCGSYFKNPEFPIWVLGSETHFTLLFSLDSRLVVQDSPRQHASTVFDRHDANANGFLMPEQLPALLDELQLLMEDNEARTRLVSALDRDGLGIVLKPQFLAHFYKAEGENGTPEQFVVYHYNGIAQPGSVVRFVRGQAKAESPTDVGATDVMRILWSKWTKLQVQWDQSPRVT</sequence>
<dbReference type="GO" id="GO:0006508">
    <property type="term" value="P:proteolysis"/>
    <property type="evidence" value="ECO:0007669"/>
    <property type="project" value="UniProtKB-KW"/>
</dbReference>
<keyword evidence="12" id="KW-1185">Reference proteome</keyword>
<proteinExistence type="inferred from homology"/>
<dbReference type="GeneID" id="5894167"/>
<dbReference type="GO" id="GO:1990380">
    <property type="term" value="F:K48-linked deubiquitinase activity"/>
    <property type="evidence" value="ECO:0000318"/>
    <property type="project" value="GO_Central"/>
</dbReference>
<keyword evidence="5" id="KW-0645">Protease</keyword>
<evidence type="ECO:0000313" key="11">
    <source>
        <dbReference type="EMBL" id="EDQ86208.1"/>
    </source>
</evidence>
<dbReference type="Proteomes" id="UP000001357">
    <property type="component" value="Unassembled WGS sequence"/>
</dbReference>
<dbReference type="eggNOG" id="KOG2871">
    <property type="taxonomic scope" value="Eukaryota"/>
</dbReference>
<dbReference type="PANTHER" id="PTHR12473:SF17">
    <property type="entry name" value="UBIQUITIN CARBOXYL-TERMINAL HYDROLASE MINDY-3"/>
    <property type="match status" value="1"/>
</dbReference>
<dbReference type="EMBL" id="CH991567">
    <property type="protein sequence ID" value="EDQ86208.1"/>
    <property type="molecule type" value="Genomic_DNA"/>
</dbReference>
<evidence type="ECO:0000256" key="3">
    <source>
        <dbReference type="ARBA" id="ARBA00011074"/>
    </source>
</evidence>
<dbReference type="EC" id="3.4.19.12" evidence="4"/>
<gene>
    <name evidence="11" type="ORF">MONBRDRAFT_28423</name>
</gene>
<evidence type="ECO:0000256" key="2">
    <source>
        <dbReference type="ARBA" id="ARBA00002107"/>
    </source>
</evidence>
<organism evidence="11 12">
    <name type="scientific">Monosiga brevicollis</name>
    <name type="common">Choanoflagellate</name>
    <dbReference type="NCBI Taxonomy" id="81824"/>
    <lineage>
        <taxon>Eukaryota</taxon>
        <taxon>Choanoflagellata</taxon>
        <taxon>Craspedida</taxon>
        <taxon>Salpingoecidae</taxon>
        <taxon>Monosiga</taxon>
    </lineage>
</organism>
<keyword evidence="8" id="KW-0788">Thiol protease</keyword>
<evidence type="ECO:0000256" key="4">
    <source>
        <dbReference type="ARBA" id="ARBA00012759"/>
    </source>
</evidence>
<evidence type="ECO:0000256" key="5">
    <source>
        <dbReference type="ARBA" id="ARBA00022670"/>
    </source>
</evidence>
<comment type="function">
    <text evidence="2">Hydrolase that can remove 'Lys-48'-linked conjugated ubiquitin from proteins.</text>
</comment>
<evidence type="ECO:0000259" key="10">
    <source>
        <dbReference type="SMART" id="SM01174"/>
    </source>
</evidence>
<comment type="catalytic activity">
    <reaction evidence="1">
        <text>Thiol-dependent hydrolysis of ester, thioester, amide, peptide and isopeptide bonds formed by the C-terminal Gly of ubiquitin (a 76-residue protein attached to proteins as an intracellular targeting signal).</text>
        <dbReference type="EC" id="3.4.19.12"/>
    </reaction>
</comment>
<accession>A9V848</accession>
<evidence type="ECO:0000256" key="6">
    <source>
        <dbReference type="ARBA" id="ARBA00022786"/>
    </source>
</evidence>
<keyword evidence="7" id="KW-0378">Hydrolase</keyword>
<dbReference type="KEGG" id="mbr:MONBRDRAFT_28423"/>
<keyword evidence="6" id="KW-0833">Ubl conjugation pathway</keyword>
<dbReference type="InterPro" id="IPR011992">
    <property type="entry name" value="EF-hand-dom_pair"/>
</dbReference>